<dbReference type="RefSeq" id="WP_212609831.1">
    <property type="nucleotide sequence ID" value="NZ_CP073910.1"/>
</dbReference>
<dbReference type="InterPro" id="IPR036412">
    <property type="entry name" value="HAD-like_sf"/>
</dbReference>
<dbReference type="Pfam" id="PF00702">
    <property type="entry name" value="Hydrolase"/>
    <property type="match status" value="1"/>
</dbReference>
<dbReference type="InterPro" id="IPR023214">
    <property type="entry name" value="HAD_sf"/>
</dbReference>
<sequence length="793" mass="86528">MKTAVRAAALPNLLADAPPTIRMLSLDCFDTLIWRNVNLPVDVFADLPFPGGGIEARTWGEIKARKSLPFINGRDEVTIEEIYGALMPDADDAARAAAIEAELAAEAHHCFAFAPTRDLIVDAKRRGLQVIIVSDTYLSEPQLRALIASAAGKPVADMIDRIFCSCEYGVSKAGGLFTHVLADLGISPSAILHVGDNHMADRIAPAKLGVNTVHLEQFDDVAEQRLRLEAVAATILDPAVRHKHPALQPHRAQISLRDECDAVETLGHDVLGPIMHSFALWLREEADAMAAATGRPVKLLFLLRDGHLPAQAFAAAFPDWADRIASVELSRFTATAASFTDAAAIERYLAPEIDTAQFATFAKQMLFNRDESTKLCRNASKRGFLKSVLEPSNVRKIVNRSGDFAKRLFAHLASHGVERGDAVMLVDLGYNGSVQNAVEAVLRQGMDLEVSGRYLLLRETFLSGLDKRGYMDTRNHDSKALHALSESIAIVEQLCTLAQGSVVDYKPDGSPVRSAAGVKGAQSENRDRAQRACLEFVRGVGTGLVKAPMSDDAECRRRMAGAALARLLFLPMESEVALLETFHHDVNLGTKDMVSFVDTAAATEGLRRRGIFYVKNAMRAYLPGELQRHGLPLNLSIFSTRRFGLDLRKADFDVGAMKLPVILIDQTSHAQIEIDAYPTSEGYYQAMIPVGEGQYSAGIQLGQHFEWVQVEEASFHYVDDYMKPKAAEGAIAAHPLFDAMEEVSAGLYRCQSEAGFMLIQPPISAPGRNLLLSIVFRPVVSRPALSNAIQKAA</sequence>
<dbReference type="AlphaFoldDB" id="A0A975K7Y3"/>
<accession>A0A975K7Y3</accession>
<gene>
    <name evidence="1" type="ORF">KFK14_03025</name>
</gene>
<dbReference type="EMBL" id="CP073910">
    <property type="protein sequence ID" value="QUT06458.1"/>
    <property type="molecule type" value="Genomic_DNA"/>
</dbReference>
<name>A0A975K7Y3_9SPHN</name>
<dbReference type="GO" id="GO:0016787">
    <property type="term" value="F:hydrolase activity"/>
    <property type="evidence" value="ECO:0007669"/>
    <property type="project" value="UniProtKB-KW"/>
</dbReference>
<keyword evidence="2" id="KW-1185">Reference proteome</keyword>
<dbReference type="Proteomes" id="UP000681425">
    <property type="component" value="Chromosome"/>
</dbReference>
<dbReference type="KEGG" id="spph:KFK14_03025"/>
<dbReference type="Gene3D" id="1.10.150.400">
    <property type="match status" value="1"/>
</dbReference>
<keyword evidence="1" id="KW-0378">Hydrolase</keyword>
<dbReference type="Gene3D" id="3.40.50.1000">
    <property type="entry name" value="HAD superfamily/HAD-like"/>
    <property type="match status" value="1"/>
</dbReference>
<protein>
    <submittedName>
        <fullName evidence="1">Hydrolase</fullName>
    </submittedName>
</protein>
<evidence type="ECO:0000313" key="2">
    <source>
        <dbReference type="Proteomes" id="UP000681425"/>
    </source>
</evidence>
<proteinExistence type="predicted"/>
<evidence type="ECO:0000313" key="1">
    <source>
        <dbReference type="EMBL" id="QUT06458.1"/>
    </source>
</evidence>
<reference evidence="1" key="1">
    <citation type="submission" date="2021-04" db="EMBL/GenBank/DDBJ databases">
        <title>Isolation of p-tert-butylphenol degrading bacteria Sphingobium phenoxybenzoativorans Tas13 from active sludge.</title>
        <authorList>
            <person name="Li Y."/>
        </authorList>
    </citation>
    <scope>NUCLEOTIDE SEQUENCE</scope>
    <source>
        <strain evidence="1">Tas13</strain>
    </source>
</reference>
<dbReference type="SUPFAM" id="SSF56784">
    <property type="entry name" value="HAD-like"/>
    <property type="match status" value="1"/>
</dbReference>
<organism evidence="1 2">
    <name type="scientific">Sphingobium phenoxybenzoativorans</name>
    <dbReference type="NCBI Taxonomy" id="1592790"/>
    <lineage>
        <taxon>Bacteria</taxon>
        <taxon>Pseudomonadati</taxon>
        <taxon>Pseudomonadota</taxon>
        <taxon>Alphaproteobacteria</taxon>
        <taxon>Sphingomonadales</taxon>
        <taxon>Sphingomonadaceae</taxon>
        <taxon>Sphingobium</taxon>
    </lineage>
</organism>